<keyword evidence="5 6" id="KW-0472">Membrane</keyword>
<evidence type="ECO:0000256" key="3">
    <source>
        <dbReference type="ARBA" id="ARBA00022692"/>
    </source>
</evidence>
<feature type="transmembrane region" description="Helical" evidence="6">
    <location>
        <begin position="209"/>
        <end position="228"/>
    </location>
</feature>
<keyword evidence="3 6" id="KW-0812">Transmembrane</keyword>
<dbReference type="AlphaFoldDB" id="A0AAN9TW89"/>
<organism evidence="7 8">
    <name type="scientific">Cytospora paraplurivora</name>
    <dbReference type="NCBI Taxonomy" id="2898453"/>
    <lineage>
        <taxon>Eukaryota</taxon>
        <taxon>Fungi</taxon>
        <taxon>Dikarya</taxon>
        <taxon>Ascomycota</taxon>
        <taxon>Pezizomycotina</taxon>
        <taxon>Sordariomycetes</taxon>
        <taxon>Sordariomycetidae</taxon>
        <taxon>Diaporthales</taxon>
        <taxon>Cytosporaceae</taxon>
        <taxon>Cytospora</taxon>
    </lineage>
</organism>
<feature type="transmembrane region" description="Helical" evidence="6">
    <location>
        <begin position="271"/>
        <end position="293"/>
    </location>
</feature>
<feature type="transmembrane region" description="Helical" evidence="6">
    <location>
        <begin position="81"/>
        <end position="105"/>
    </location>
</feature>
<evidence type="ECO:0000256" key="1">
    <source>
        <dbReference type="ARBA" id="ARBA00004141"/>
    </source>
</evidence>
<dbReference type="FunFam" id="1.20.1250.20:FF:000196">
    <property type="entry name" value="MFS toxin efflux pump (AflT)"/>
    <property type="match status" value="1"/>
</dbReference>
<gene>
    <name evidence="7" type="ORF">SLS53_009221</name>
</gene>
<dbReference type="GO" id="GO:0005886">
    <property type="term" value="C:plasma membrane"/>
    <property type="evidence" value="ECO:0007669"/>
    <property type="project" value="TreeGrafter"/>
</dbReference>
<feature type="transmembrane region" description="Helical" evidence="6">
    <location>
        <begin position="352"/>
        <end position="372"/>
    </location>
</feature>
<reference evidence="7 8" key="1">
    <citation type="journal article" date="2023" name="PLoS ONE">
        <title>Cytospora paraplurivora sp. nov. isolated from orchards with fruit tree decline syndrome in Ontario, Canada.</title>
        <authorList>
            <person name="Ilyukhin E."/>
            <person name="Nguyen H.D.T."/>
            <person name="Castle A.J."/>
            <person name="Ellouze W."/>
        </authorList>
    </citation>
    <scope>NUCLEOTIDE SEQUENCE [LARGE SCALE GENOMIC DNA]</scope>
    <source>
        <strain evidence="7 8">FDS-564</strain>
    </source>
</reference>
<evidence type="ECO:0000256" key="2">
    <source>
        <dbReference type="ARBA" id="ARBA00022448"/>
    </source>
</evidence>
<evidence type="ECO:0000313" key="7">
    <source>
        <dbReference type="EMBL" id="KAK7729650.1"/>
    </source>
</evidence>
<dbReference type="EMBL" id="JAJSPL020000069">
    <property type="protein sequence ID" value="KAK7729650.1"/>
    <property type="molecule type" value="Genomic_DNA"/>
</dbReference>
<dbReference type="SUPFAM" id="SSF103473">
    <property type="entry name" value="MFS general substrate transporter"/>
    <property type="match status" value="1"/>
</dbReference>
<comment type="caution">
    <text evidence="7">The sequence shown here is derived from an EMBL/GenBank/DDBJ whole genome shotgun (WGS) entry which is preliminary data.</text>
</comment>
<sequence>MLLEAPSQIELHGAGVSGSIFLLGESHLATGWLSRSLVHNKTFSRSKADATVGISRAITAAVIVLVLHLPHKPNPLKTQGVLGILWSLDPLGFLAFVASIICVLLALEIIALFVVFGVTLLAFVGIQVWLGEKATIPTRIATQRTVWSSSIFTLCLTGAFFVMVYFIPIYFQAVKGVSALQSGIDSISLIVPQVLALIMAGVLTSKLGYYMPFIYAAVAVSSVGAGLLTTLSPGTSTAKWIGYQILFGFGIGCGFQLPQVAAQTVLPFKDIPTGIAITLFFQSLGGSVTVSAGNNVLNARLTRYITGLRLQGVDAEKVIDAGATAWRGVVPAGSISVVTDVYSKALRDTFRVGLIMVCLTCIGAVFMEWVSVKRGPPENVATGKEMKKVGNK</sequence>
<dbReference type="InterPro" id="IPR036259">
    <property type="entry name" value="MFS_trans_sf"/>
</dbReference>
<proteinExistence type="predicted"/>
<dbReference type="Proteomes" id="UP001320245">
    <property type="component" value="Unassembled WGS sequence"/>
</dbReference>
<feature type="transmembrane region" description="Helical" evidence="6">
    <location>
        <begin position="240"/>
        <end position="259"/>
    </location>
</feature>
<evidence type="ECO:0000256" key="6">
    <source>
        <dbReference type="SAM" id="Phobius"/>
    </source>
</evidence>
<keyword evidence="2" id="KW-0813">Transport</keyword>
<feature type="transmembrane region" description="Helical" evidence="6">
    <location>
        <begin position="150"/>
        <end position="171"/>
    </location>
</feature>
<feature type="transmembrane region" description="Helical" evidence="6">
    <location>
        <begin position="50"/>
        <end position="69"/>
    </location>
</feature>
<evidence type="ECO:0000313" key="8">
    <source>
        <dbReference type="Proteomes" id="UP001320245"/>
    </source>
</evidence>
<dbReference type="PANTHER" id="PTHR23501:SF199">
    <property type="entry name" value="MFS EFFLUX TRANSPORTER INPD-RELATED"/>
    <property type="match status" value="1"/>
</dbReference>
<accession>A0AAN9TW89</accession>
<protein>
    <submittedName>
        <fullName evidence="7">Uncharacterized protein</fullName>
    </submittedName>
</protein>
<comment type="subcellular location">
    <subcellularLocation>
        <location evidence="1">Membrane</location>
        <topology evidence="1">Multi-pass membrane protein</topology>
    </subcellularLocation>
</comment>
<dbReference type="GO" id="GO:0022857">
    <property type="term" value="F:transmembrane transporter activity"/>
    <property type="evidence" value="ECO:0007669"/>
    <property type="project" value="TreeGrafter"/>
</dbReference>
<evidence type="ECO:0000256" key="4">
    <source>
        <dbReference type="ARBA" id="ARBA00022989"/>
    </source>
</evidence>
<evidence type="ECO:0000256" key="5">
    <source>
        <dbReference type="ARBA" id="ARBA00023136"/>
    </source>
</evidence>
<keyword evidence="8" id="KW-1185">Reference proteome</keyword>
<feature type="transmembrane region" description="Helical" evidence="6">
    <location>
        <begin position="110"/>
        <end position="130"/>
    </location>
</feature>
<keyword evidence="4 6" id="KW-1133">Transmembrane helix</keyword>
<dbReference type="PANTHER" id="PTHR23501">
    <property type="entry name" value="MAJOR FACILITATOR SUPERFAMILY"/>
    <property type="match status" value="1"/>
</dbReference>
<name>A0AAN9TW89_9PEZI</name>
<dbReference type="Gene3D" id="1.20.1250.20">
    <property type="entry name" value="MFS general substrate transporter like domains"/>
    <property type="match status" value="1"/>
</dbReference>